<keyword evidence="3" id="KW-1185">Reference proteome</keyword>
<protein>
    <recommendedName>
        <fullName evidence="1">Myb/SANT-like domain-containing protein</fullName>
    </recommendedName>
</protein>
<dbReference type="InterPro" id="IPR024752">
    <property type="entry name" value="Myb/SANT-like_dom"/>
</dbReference>
<dbReference type="Proteomes" id="UP000187203">
    <property type="component" value="Unassembled WGS sequence"/>
</dbReference>
<accession>A0A1R3JMA6</accession>
<dbReference type="Pfam" id="PF12776">
    <property type="entry name" value="Myb_DNA-bind_3"/>
    <property type="match status" value="1"/>
</dbReference>
<feature type="domain" description="Myb/SANT-like" evidence="1">
    <location>
        <begin position="18"/>
        <end position="107"/>
    </location>
</feature>
<proteinExistence type="predicted"/>
<gene>
    <name evidence="2" type="ORF">COLO4_15589</name>
</gene>
<dbReference type="AlphaFoldDB" id="A0A1R3JMA6"/>
<dbReference type="EMBL" id="AWUE01015732">
    <property type="protein sequence ID" value="OMO95953.1"/>
    <property type="molecule type" value="Genomic_DNA"/>
</dbReference>
<sequence length="119" mass="14134">MEAIARNRNAPRLARVAWSAEEERVLFECLLTQPRVEPYGLRAGWVDLVITMFNARVPWKNPNPTAIHSKYRMMRREHGVVRMLLQDGFWLDEESHLIVGEDWFWDAWMQVYLLIFGMS</sequence>
<evidence type="ECO:0000313" key="2">
    <source>
        <dbReference type="EMBL" id="OMO95953.1"/>
    </source>
</evidence>
<reference evidence="3" key="1">
    <citation type="submission" date="2013-09" db="EMBL/GenBank/DDBJ databases">
        <title>Corchorus olitorius genome sequencing.</title>
        <authorList>
            <person name="Alam M."/>
            <person name="Haque M.S."/>
            <person name="Islam M.S."/>
            <person name="Emdad E.M."/>
            <person name="Islam M.M."/>
            <person name="Ahmed B."/>
            <person name="Halim A."/>
            <person name="Hossen Q.M.M."/>
            <person name="Hossain M.Z."/>
            <person name="Ahmed R."/>
            <person name="Khan M.M."/>
            <person name="Islam R."/>
            <person name="Rashid M.M."/>
            <person name="Khan S.A."/>
            <person name="Rahman M.S."/>
            <person name="Alam M."/>
            <person name="Yahiya A.S."/>
            <person name="Khan M.S."/>
            <person name="Azam M.S."/>
            <person name="Haque T."/>
            <person name="Lashkar M.Z.H."/>
            <person name="Akhand A.I."/>
            <person name="Morshed G."/>
            <person name="Roy S."/>
            <person name="Uddin K.S."/>
            <person name="Rabeya T."/>
            <person name="Hossain A.S."/>
            <person name="Chowdhury A."/>
            <person name="Snigdha A.R."/>
            <person name="Mortoza M.S."/>
            <person name="Matin S.A."/>
            <person name="Hoque S.M.E."/>
            <person name="Islam M.K."/>
            <person name="Roy D.K."/>
            <person name="Haider R."/>
            <person name="Moosa M.M."/>
            <person name="Elias S.M."/>
            <person name="Hasan A.M."/>
            <person name="Jahan S."/>
            <person name="Shafiuddin M."/>
            <person name="Mahmood N."/>
            <person name="Shommy N.S."/>
        </authorList>
    </citation>
    <scope>NUCLEOTIDE SEQUENCE [LARGE SCALE GENOMIC DNA]</scope>
    <source>
        <strain evidence="3">cv. O-4</strain>
    </source>
</reference>
<comment type="caution">
    <text evidence="2">The sequence shown here is derived from an EMBL/GenBank/DDBJ whole genome shotgun (WGS) entry which is preliminary data.</text>
</comment>
<name>A0A1R3JMA6_9ROSI</name>
<evidence type="ECO:0000313" key="3">
    <source>
        <dbReference type="Proteomes" id="UP000187203"/>
    </source>
</evidence>
<organism evidence="2 3">
    <name type="scientific">Corchorus olitorius</name>
    <dbReference type="NCBI Taxonomy" id="93759"/>
    <lineage>
        <taxon>Eukaryota</taxon>
        <taxon>Viridiplantae</taxon>
        <taxon>Streptophyta</taxon>
        <taxon>Embryophyta</taxon>
        <taxon>Tracheophyta</taxon>
        <taxon>Spermatophyta</taxon>
        <taxon>Magnoliopsida</taxon>
        <taxon>eudicotyledons</taxon>
        <taxon>Gunneridae</taxon>
        <taxon>Pentapetalae</taxon>
        <taxon>rosids</taxon>
        <taxon>malvids</taxon>
        <taxon>Malvales</taxon>
        <taxon>Malvaceae</taxon>
        <taxon>Grewioideae</taxon>
        <taxon>Apeibeae</taxon>
        <taxon>Corchorus</taxon>
    </lineage>
</organism>
<evidence type="ECO:0000259" key="1">
    <source>
        <dbReference type="Pfam" id="PF12776"/>
    </source>
</evidence>